<dbReference type="InterPro" id="IPR050426">
    <property type="entry name" value="Glycosyltransferase_28"/>
</dbReference>
<reference evidence="5" key="1">
    <citation type="journal article" date="2019" name="Int. J. Syst. Evol. Microbiol.">
        <title>The Global Catalogue of Microorganisms (GCM) 10K type strain sequencing project: providing services to taxonomists for standard genome sequencing and annotation.</title>
        <authorList>
            <consortium name="The Broad Institute Genomics Platform"/>
            <consortium name="The Broad Institute Genome Sequencing Center for Infectious Disease"/>
            <person name="Wu L."/>
            <person name="Ma J."/>
        </authorList>
    </citation>
    <scope>NUCLEOTIDE SEQUENCE [LARGE SCALE GENOMIC DNA]</scope>
    <source>
        <strain evidence="5">JCM 6921</strain>
    </source>
</reference>
<dbReference type="Gene3D" id="3.40.50.2000">
    <property type="entry name" value="Glycogen Phosphorylase B"/>
    <property type="match status" value="2"/>
</dbReference>
<accession>A0ABP5VNH5</accession>
<dbReference type="CDD" id="cd03784">
    <property type="entry name" value="GT1_Gtf-like"/>
    <property type="match status" value="1"/>
</dbReference>
<dbReference type="RefSeq" id="WP_344632444.1">
    <property type="nucleotide sequence ID" value="NZ_BAAATJ010000020.1"/>
</dbReference>
<dbReference type="Pfam" id="PF06722">
    <property type="entry name" value="EryCIII-like_C"/>
    <property type="match status" value="1"/>
</dbReference>
<gene>
    <name evidence="4" type="ORF">GCM10010420_39950</name>
</gene>
<keyword evidence="1" id="KW-0808">Transferase</keyword>
<proteinExistence type="predicted"/>
<keyword evidence="5" id="KW-1185">Reference proteome</keyword>
<evidence type="ECO:0000256" key="1">
    <source>
        <dbReference type="ARBA" id="ARBA00022679"/>
    </source>
</evidence>
<dbReference type="Proteomes" id="UP001500058">
    <property type="component" value="Unassembled WGS sequence"/>
</dbReference>
<sequence>MRVVLSTYGSRGDVEPLAGLAVRLRELGAEVRVCAPPDEEFAELLAGAGASPVPVGRPARALTTGAPPRPASLPQRSAELIAAQFDAVTAAAEGCDVLVATGMMPAAAGALSVAEKLGIPSVSVTFQQITLPSPHRPPLAYPGRPFPPGETDNRVLWDLDARSIHALFGEALNTNRAAAGLPPVDDVRAYVIGDRPWLATDPVLDPWQGMPDLGVVQTGAWIRPDERPLPDELTAFLDAGAPPVYVGFGSMPLRAATDAARVAVEAVRAQGRRVIVARGWADLAPIDGRDDCFAVGEVNQQALFGRVAAVVHHGGAGTTTTAARAGAPQVVVPQAADQPYWAGRVAELGIGAAHDGPVPTFESLSAALETALLPGTRARARAVAGAVRADGAAVAARLLLDTAGRERPPVPA</sequence>
<comment type="caution">
    <text evidence="4">The sequence shown here is derived from an EMBL/GenBank/DDBJ whole genome shotgun (WGS) entry which is preliminary data.</text>
</comment>
<dbReference type="InterPro" id="IPR002213">
    <property type="entry name" value="UDP_glucos_trans"/>
</dbReference>
<dbReference type="InterPro" id="IPR010610">
    <property type="entry name" value="EryCIII-like_C"/>
</dbReference>
<dbReference type="PANTHER" id="PTHR48050:SF13">
    <property type="entry name" value="STEROL 3-BETA-GLUCOSYLTRANSFERASE UGT80A2"/>
    <property type="match status" value="1"/>
</dbReference>
<dbReference type="InterPro" id="IPR004276">
    <property type="entry name" value="GlycoTrans_28_N"/>
</dbReference>
<feature type="domain" description="Erythromycin biosynthesis protein CIII-like C-terminal" evidence="3">
    <location>
        <begin position="295"/>
        <end position="392"/>
    </location>
</feature>
<organism evidence="4 5">
    <name type="scientific">Streptomyces glaucosporus</name>
    <dbReference type="NCBI Taxonomy" id="284044"/>
    <lineage>
        <taxon>Bacteria</taxon>
        <taxon>Bacillati</taxon>
        <taxon>Actinomycetota</taxon>
        <taxon>Actinomycetes</taxon>
        <taxon>Kitasatosporales</taxon>
        <taxon>Streptomycetaceae</taxon>
        <taxon>Streptomyces</taxon>
    </lineage>
</organism>
<dbReference type="PANTHER" id="PTHR48050">
    <property type="entry name" value="STEROL 3-BETA-GLUCOSYLTRANSFERASE"/>
    <property type="match status" value="1"/>
</dbReference>
<dbReference type="EMBL" id="BAAATJ010000020">
    <property type="protein sequence ID" value="GAA2407852.1"/>
    <property type="molecule type" value="Genomic_DNA"/>
</dbReference>
<feature type="domain" description="Glycosyltransferase family 28 N-terminal" evidence="2">
    <location>
        <begin position="3"/>
        <end position="124"/>
    </location>
</feature>
<evidence type="ECO:0000259" key="3">
    <source>
        <dbReference type="Pfam" id="PF06722"/>
    </source>
</evidence>
<protein>
    <submittedName>
        <fullName evidence="4">Glycosyltransferase</fullName>
    </submittedName>
</protein>
<name>A0ABP5VNH5_9ACTN</name>
<evidence type="ECO:0000313" key="4">
    <source>
        <dbReference type="EMBL" id="GAA2407852.1"/>
    </source>
</evidence>
<evidence type="ECO:0000259" key="2">
    <source>
        <dbReference type="Pfam" id="PF03033"/>
    </source>
</evidence>
<evidence type="ECO:0000313" key="5">
    <source>
        <dbReference type="Proteomes" id="UP001500058"/>
    </source>
</evidence>
<dbReference type="SUPFAM" id="SSF53756">
    <property type="entry name" value="UDP-Glycosyltransferase/glycogen phosphorylase"/>
    <property type="match status" value="1"/>
</dbReference>
<dbReference type="Pfam" id="PF03033">
    <property type="entry name" value="Glyco_transf_28"/>
    <property type="match status" value="1"/>
</dbReference>